<evidence type="ECO:0000313" key="1">
    <source>
        <dbReference type="EMBL" id="CAG1996396.1"/>
    </source>
</evidence>
<organism evidence="2">
    <name type="scientific">Gibberella zeae</name>
    <name type="common">Wheat head blight fungus</name>
    <name type="synonym">Fusarium graminearum</name>
    <dbReference type="NCBI Taxonomy" id="5518"/>
    <lineage>
        <taxon>Eukaryota</taxon>
        <taxon>Fungi</taxon>
        <taxon>Dikarya</taxon>
        <taxon>Ascomycota</taxon>
        <taxon>Pezizomycotina</taxon>
        <taxon>Sordariomycetes</taxon>
        <taxon>Hypocreomycetidae</taxon>
        <taxon>Hypocreales</taxon>
        <taxon>Nectriaceae</taxon>
        <taxon>Fusarium</taxon>
    </lineage>
</organism>
<proteinExistence type="predicted"/>
<dbReference type="AlphaFoldDB" id="A0A4E9EBD9"/>
<evidence type="ECO:0000313" key="2">
    <source>
        <dbReference type="EMBL" id="VIO53884.1"/>
    </source>
</evidence>
<name>A0A4E9EBD9_GIBZA</name>
<dbReference type="EMBL" id="CAJPIJ010000159">
    <property type="protein sequence ID" value="CAG1996396.1"/>
    <property type="molecule type" value="Genomic_DNA"/>
</dbReference>
<gene>
    <name evidence="2" type="ORF">FUG_LOCUS103913</name>
    <name evidence="1" type="ORF">MDCFG202_LOCUS409326</name>
</gene>
<reference evidence="1" key="2">
    <citation type="submission" date="2021-03" db="EMBL/GenBank/DDBJ databases">
        <authorList>
            <person name="Alouane T."/>
            <person name="Langin T."/>
            <person name="Bonhomme L."/>
        </authorList>
    </citation>
    <scope>NUCLEOTIDE SEQUENCE</scope>
    <source>
        <strain evidence="1">MDC_Fg202</strain>
    </source>
</reference>
<reference evidence="2" key="1">
    <citation type="submission" date="2019-04" db="EMBL/GenBank/DDBJ databases">
        <authorList>
            <person name="Melise S."/>
            <person name="Noan J."/>
            <person name="Okalmin O."/>
        </authorList>
    </citation>
    <scope>NUCLEOTIDE SEQUENCE</scope>
    <source>
        <strain evidence="2">FN9</strain>
    </source>
</reference>
<dbReference type="EMBL" id="CAAKMV010000077">
    <property type="protein sequence ID" value="VIO53884.1"/>
    <property type="molecule type" value="Genomic_DNA"/>
</dbReference>
<accession>A0A4E9EBD9</accession>
<protein>
    <submittedName>
        <fullName evidence="2">Uncharacterized protein</fullName>
    </submittedName>
</protein>
<dbReference type="Proteomes" id="UP000746612">
    <property type="component" value="Unassembled WGS sequence"/>
</dbReference>
<sequence>MITSPPAKTVRPSLPLCFFFFFNPNPRGPVIVNIVYGIVLPFTSHLGLRYPPGIHQTNYWRYLLPGT</sequence>